<evidence type="ECO:0008006" key="3">
    <source>
        <dbReference type="Google" id="ProtNLM"/>
    </source>
</evidence>
<reference evidence="1 2" key="1">
    <citation type="submission" date="2017-09" db="EMBL/GenBank/DDBJ databases">
        <title>Whole genomes of Flavobacteriaceae.</title>
        <authorList>
            <person name="Stine C."/>
            <person name="Li C."/>
            <person name="Tadesse D."/>
        </authorList>
    </citation>
    <scope>NUCLEOTIDE SEQUENCE [LARGE SCALE GENOMIC DNA]</scope>
    <source>
        <strain evidence="1 2">ATCC 35036</strain>
    </source>
</reference>
<dbReference type="AlphaFoldDB" id="A0A2H3KA42"/>
<gene>
    <name evidence="1" type="ORF">B0A77_11210</name>
</gene>
<dbReference type="OrthoDB" id="9816185at2"/>
<evidence type="ECO:0000313" key="1">
    <source>
        <dbReference type="EMBL" id="PDS23296.1"/>
    </source>
</evidence>
<name>A0A2H3KA42_9FLAO</name>
<comment type="caution">
    <text evidence="1">The sequence shown here is derived from an EMBL/GenBank/DDBJ whole genome shotgun (WGS) entry which is preliminary data.</text>
</comment>
<dbReference type="RefSeq" id="WP_097554492.1">
    <property type="nucleotide sequence ID" value="NZ_PCMW01000064.1"/>
</dbReference>
<dbReference type="Proteomes" id="UP000220828">
    <property type="component" value="Unassembled WGS sequence"/>
</dbReference>
<dbReference type="Gene3D" id="1.10.30.50">
    <property type="match status" value="1"/>
</dbReference>
<accession>A0A2H3KA42</accession>
<protein>
    <recommendedName>
        <fullName evidence="3">HNH endonuclease</fullName>
    </recommendedName>
</protein>
<proteinExistence type="predicted"/>
<organism evidence="1 2">
    <name type="scientific">Flavobacterium branchiophilum</name>
    <dbReference type="NCBI Taxonomy" id="55197"/>
    <lineage>
        <taxon>Bacteria</taxon>
        <taxon>Pseudomonadati</taxon>
        <taxon>Bacteroidota</taxon>
        <taxon>Flavobacteriia</taxon>
        <taxon>Flavobacteriales</taxon>
        <taxon>Flavobacteriaceae</taxon>
        <taxon>Flavobacterium</taxon>
    </lineage>
</organism>
<sequence length="306" mass="36413">MIKIERDFDKLAIAHFNKLKDVLLSRIDNGQNYISKTQSTPLTDKHKRWLKFLLKEIIISKPERLKRINKIFENIFPSTDYRKIFDYKWFTNKDRKGYDAYELAKILNIRTCCYCNRNFTTTVISSKDKISRPQFDHFFYKKKYSLMALSFYNLIPSCSICNTTLKGEKDYGILHPYIDDVINDFEFKAIPQNITTLLNINDDFKIEYKELDATNLLNSKLKESIELFKLREIYASNGNEIKDLFLIRYKYSKKYLEVLEKMTKGKFTEEELFRLAFGTEINSINFESRPFSKLKKDILKELGIIK</sequence>
<dbReference type="EMBL" id="PCMW01000064">
    <property type="protein sequence ID" value="PDS23296.1"/>
    <property type="molecule type" value="Genomic_DNA"/>
</dbReference>
<evidence type="ECO:0000313" key="2">
    <source>
        <dbReference type="Proteomes" id="UP000220828"/>
    </source>
</evidence>